<comment type="similarity">
    <text evidence="1">Belongs to the AB hydrolase superfamily. AB hydrolase 2 family.</text>
</comment>
<dbReference type="AlphaFoldDB" id="C4FG93"/>
<evidence type="ECO:0000256" key="1">
    <source>
        <dbReference type="ARBA" id="ARBA00006499"/>
    </source>
</evidence>
<dbReference type="EC" id="3.1.-.-" evidence="5"/>
<dbReference type="PANTHER" id="PTHR10655">
    <property type="entry name" value="LYSOPHOSPHOLIPASE-RELATED"/>
    <property type="match status" value="1"/>
</dbReference>
<evidence type="ECO:0000313" key="5">
    <source>
        <dbReference type="EMBL" id="EEP20789.1"/>
    </source>
</evidence>
<sequence length="303" mass="33438">MAKDTPYDIFLPPAAATIPLILSAMQPTCRESHPSSFPRKRQIPPTRDNGIYRETKEHTMQLHVTGSIDFEESASTSDNLLFLGFHGYSNDESEMIRIINAIYGINCCDGNAPNSNATTNSIASNAAAAHSPAAHQSDHTDYPSHPNYLSFRGTYERPYIGSYYWYPDGCSVSERRNACTAIGNSVVKLLDAPAFQRFRKVLIGFSQGGYLSYRMVAEHPDVFDAAILLSPSFKGEADSELSAGRTRFALCYGTDDHTIPAADQQCARTKLTATGNCTVFEYPGMAHGLCDQEIIDLRNWLNQ</sequence>
<evidence type="ECO:0000313" key="6">
    <source>
        <dbReference type="Proteomes" id="UP000006408"/>
    </source>
</evidence>
<dbReference type="Proteomes" id="UP000006408">
    <property type="component" value="Unassembled WGS sequence"/>
</dbReference>
<dbReference type="InterPro" id="IPR050565">
    <property type="entry name" value="LYPA1-2/EST-like"/>
</dbReference>
<dbReference type="EMBL" id="ABYS02000009">
    <property type="protein sequence ID" value="EEP20789.1"/>
    <property type="molecule type" value="Genomic_DNA"/>
</dbReference>
<dbReference type="Pfam" id="PF02230">
    <property type="entry name" value="Abhydrolase_2"/>
    <property type="match status" value="1"/>
</dbReference>
<gene>
    <name evidence="5" type="ORF">BIFANG_03359</name>
</gene>
<evidence type="ECO:0000256" key="3">
    <source>
        <dbReference type="SAM" id="MobiDB-lite"/>
    </source>
</evidence>
<dbReference type="Gene3D" id="3.40.50.1820">
    <property type="entry name" value="alpha/beta hydrolase"/>
    <property type="match status" value="1"/>
</dbReference>
<reference evidence="5" key="1">
    <citation type="submission" date="2009-04" db="EMBL/GenBank/DDBJ databases">
        <authorList>
            <person name="Weinstock G."/>
            <person name="Sodergren E."/>
            <person name="Clifton S."/>
            <person name="Fulton L."/>
            <person name="Fulton B."/>
            <person name="Courtney L."/>
            <person name="Fronick C."/>
            <person name="Harrison M."/>
            <person name="Strong C."/>
            <person name="Farmer C."/>
            <person name="Delahaunty K."/>
            <person name="Markovic C."/>
            <person name="Hall O."/>
            <person name="Minx P."/>
            <person name="Tomlinson C."/>
            <person name="Mitreva M."/>
            <person name="Nelson J."/>
            <person name="Hou S."/>
            <person name="Wollam A."/>
            <person name="Pepin K.H."/>
            <person name="Johnson M."/>
            <person name="Bhonagiri V."/>
            <person name="Nash W.E."/>
            <person name="Warren W."/>
            <person name="Chinwalla A."/>
            <person name="Mardis E.R."/>
            <person name="Wilson R.K."/>
        </authorList>
    </citation>
    <scope>NUCLEOTIDE SEQUENCE [LARGE SCALE GENOMIC DNA]</scope>
    <source>
        <strain evidence="5">DSM 20098</strain>
    </source>
</reference>
<evidence type="ECO:0000259" key="4">
    <source>
        <dbReference type="Pfam" id="PF02230"/>
    </source>
</evidence>
<accession>C4FG93</accession>
<dbReference type="InterPro" id="IPR029058">
    <property type="entry name" value="AB_hydrolase_fold"/>
</dbReference>
<dbReference type="eggNOG" id="COG0400">
    <property type="taxonomic scope" value="Bacteria"/>
</dbReference>
<organism evidence="5 6">
    <name type="scientific">Bifidobacterium angulatum DSM 20098 = JCM 7096</name>
    <dbReference type="NCBI Taxonomy" id="518635"/>
    <lineage>
        <taxon>Bacteria</taxon>
        <taxon>Bacillati</taxon>
        <taxon>Actinomycetota</taxon>
        <taxon>Actinomycetes</taxon>
        <taxon>Bifidobacteriales</taxon>
        <taxon>Bifidobacteriaceae</taxon>
        <taxon>Bifidobacterium</taxon>
    </lineage>
</organism>
<dbReference type="PANTHER" id="PTHR10655:SF17">
    <property type="entry name" value="LYSOPHOSPHOLIPASE-LIKE PROTEIN 1"/>
    <property type="match status" value="1"/>
</dbReference>
<feature type="region of interest" description="Disordered" evidence="3">
    <location>
        <begin position="29"/>
        <end position="48"/>
    </location>
</feature>
<comment type="caution">
    <text evidence="5">The sequence shown here is derived from an EMBL/GenBank/DDBJ whole genome shotgun (WGS) entry which is preliminary data.</text>
</comment>
<feature type="domain" description="Phospholipase/carboxylesterase/thioesterase" evidence="4">
    <location>
        <begin position="181"/>
        <end position="302"/>
    </location>
</feature>
<keyword evidence="2 5" id="KW-0378">Hydrolase</keyword>
<keyword evidence="6" id="KW-1185">Reference proteome</keyword>
<proteinExistence type="inferred from homology"/>
<dbReference type="HOGENOM" id="CLU_079831_0_0_11"/>
<dbReference type="InterPro" id="IPR003140">
    <property type="entry name" value="PLipase/COase/thioEstase"/>
</dbReference>
<dbReference type="PATRIC" id="fig|518635.7.peg.1221"/>
<dbReference type="GO" id="GO:0016787">
    <property type="term" value="F:hydrolase activity"/>
    <property type="evidence" value="ECO:0007669"/>
    <property type="project" value="UniProtKB-KW"/>
</dbReference>
<dbReference type="SUPFAM" id="SSF53474">
    <property type="entry name" value="alpha/beta-Hydrolases"/>
    <property type="match status" value="1"/>
</dbReference>
<name>C4FG93_9BIFI</name>
<evidence type="ECO:0000256" key="2">
    <source>
        <dbReference type="ARBA" id="ARBA00022801"/>
    </source>
</evidence>
<protein>
    <submittedName>
        <fullName evidence="5">Phospholipase/carboxylesterase</fullName>
        <ecNumber evidence="5">3.1.-.-</ecNumber>
    </submittedName>
</protein>